<reference evidence="2" key="1">
    <citation type="submission" date="2018-05" db="EMBL/GenBank/DDBJ databases">
        <title>Draft genome of Mucuna pruriens seed.</title>
        <authorList>
            <person name="Nnadi N.E."/>
            <person name="Vos R."/>
            <person name="Hasami M.H."/>
            <person name="Devisetty U.K."/>
            <person name="Aguiy J.C."/>
        </authorList>
    </citation>
    <scope>NUCLEOTIDE SEQUENCE [LARGE SCALE GENOMIC DNA]</scope>
    <source>
        <strain evidence="2">JCA_2017</strain>
    </source>
</reference>
<feature type="transmembrane region" description="Helical" evidence="1">
    <location>
        <begin position="27"/>
        <end position="47"/>
    </location>
</feature>
<dbReference type="AlphaFoldDB" id="A0A371HD34"/>
<evidence type="ECO:0000256" key="1">
    <source>
        <dbReference type="SAM" id="Phobius"/>
    </source>
</evidence>
<keyword evidence="1" id="KW-1133">Transmembrane helix</keyword>
<gene>
    <name evidence="2" type="ORF">CR513_16120</name>
</gene>
<keyword evidence="1" id="KW-0812">Transmembrane</keyword>
<dbReference type="Proteomes" id="UP000257109">
    <property type="component" value="Unassembled WGS sequence"/>
</dbReference>
<evidence type="ECO:0000313" key="3">
    <source>
        <dbReference type="Proteomes" id="UP000257109"/>
    </source>
</evidence>
<accession>A0A371HD34</accession>
<evidence type="ECO:0000313" key="2">
    <source>
        <dbReference type="EMBL" id="RDY00667.1"/>
    </source>
</evidence>
<name>A0A371HD34_MUCPR</name>
<dbReference type="EMBL" id="QJKJ01002936">
    <property type="protein sequence ID" value="RDY00667.1"/>
    <property type="molecule type" value="Genomic_DNA"/>
</dbReference>
<feature type="non-terminal residue" evidence="2">
    <location>
        <position position="1"/>
    </location>
</feature>
<proteinExistence type="predicted"/>
<comment type="caution">
    <text evidence="2">The sequence shown here is derived from an EMBL/GenBank/DDBJ whole genome shotgun (WGS) entry which is preliminary data.</text>
</comment>
<evidence type="ECO:0008006" key="4">
    <source>
        <dbReference type="Google" id="ProtNLM"/>
    </source>
</evidence>
<sequence length="176" mass="19921">MDPNHKPGEAKEKPAVDKRCTKNWLKYLYILLILSHILQIQCVIMLGKESYSGSEILSLETYTDANCAGSPLDGRLVFGYITFLGGNLITWKGKKQNETLGKARRRSNVYVLYSIWTASDVLTKGLKSSNFHDQITKLGMEDMLPSTLNHQATNDIMSYNSFNKITTHKFNKDLIV</sequence>
<keyword evidence="3" id="KW-1185">Reference proteome</keyword>
<keyword evidence="1" id="KW-0472">Membrane</keyword>
<organism evidence="2 3">
    <name type="scientific">Mucuna pruriens</name>
    <name type="common">Velvet bean</name>
    <name type="synonym">Dolichos pruriens</name>
    <dbReference type="NCBI Taxonomy" id="157652"/>
    <lineage>
        <taxon>Eukaryota</taxon>
        <taxon>Viridiplantae</taxon>
        <taxon>Streptophyta</taxon>
        <taxon>Embryophyta</taxon>
        <taxon>Tracheophyta</taxon>
        <taxon>Spermatophyta</taxon>
        <taxon>Magnoliopsida</taxon>
        <taxon>eudicotyledons</taxon>
        <taxon>Gunneridae</taxon>
        <taxon>Pentapetalae</taxon>
        <taxon>rosids</taxon>
        <taxon>fabids</taxon>
        <taxon>Fabales</taxon>
        <taxon>Fabaceae</taxon>
        <taxon>Papilionoideae</taxon>
        <taxon>50 kb inversion clade</taxon>
        <taxon>NPAAA clade</taxon>
        <taxon>indigoferoid/millettioid clade</taxon>
        <taxon>Phaseoleae</taxon>
        <taxon>Mucuna</taxon>
    </lineage>
</organism>
<protein>
    <recommendedName>
        <fullName evidence="4">Mitochondrial protein</fullName>
    </recommendedName>
</protein>